<feature type="domain" description="Ubiquitin-like protease family profile" evidence="7">
    <location>
        <begin position="957"/>
        <end position="1234"/>
    </location>
</feature>
<feature type="region of interest" description="Disordered" evidence="6">
    <location>
        <begin position="141"/>
        <end position="197"/>
    </location>
</feature>
<accession>A0AAV2B234</accession>
<feature type="compositionally biased region" description="Low complexity" evidence="6">
    <location>
        <begin position="1291"/>
        <end position="1304"/>
    </location>
</feature>
<evidence type="ECO:0000256" key="5">
    <source>
        <dbReference type="ARBA" id="ARBA00022801"/>
    </source>
</evidence>
<dbReference type="GO" id="GO:0006508">
    <property type="term" value="P:proteolysis"/>
    <property type="evidence" value="ECO:0007669"/>
    <property type="project" value="UniProtKB-KW"/>
</dbReference>
<keyword evidence="3" id="KW-0645">Protease</keyword>
<dbReference type="EMBL" id="CAXIEN010000245">
    <property type="protein sequence ID" value="CAL1289248.1"/>
    <property type="molecule type" value="Genomic_DNA"/>
</dbReference>
<feature type="region of interest" description="Disordered" evidence="6">
    <location>
        <begin position="1077"/>
        <end position="1159"/>
    </location>
</feature>
<evidence type="ECO:0000256" key="1">
    <source>
        <dbReference type="ARBA" id="ARBA00005234"/>
    </source>
</evidence>
<feature type="region of interest" description="Disordered" evidence="6">
    <location>
        <begin position="1284"/>
        <end position="1304"/>
    </location>
</feature>
<feature type="compositionally biased region" description="Polar residues" evidence="6">
    <location>
        <begin position="410"/>
        <end position="424"/>
    </location>
</feature>
<evidence type="ECO:0000256" key="3">
    <source>
        <dbReference type="ARBA" id="ARBA00022670"/>
    </source>
</evidence>
<dbReference type="GO" id="GO:0005737">
    <property type="term" value="C:cytoplasm"/>
    <property type="evidence" value="ECO:0007669"/>
    <property type="project" value="TreeGrafter"/>
</dbReference>
<feature type="compositionally biased region" description="Acidic residues" evidence="6">
    <location>
        <begin position="672"/>
        <end position="681"/>
    </location>
</feature>
<gene>
    <name evidence="8" type="ORF">LARSCL_LOCUS15821</name>
</gene>
<dbReference type="PROSITE" id="PS50600">
    <property type="entry name" value="ULP_PROTEASE"/>
    <property type="match status" value="1"/>
</dbReference>
<dbReference type="PANTHER" id="PTHR46896">
    <property type="entry name" value="SENTRIN-SPECIFIC PROTEASE"/>
    <property type="match status" value="1"/>
</dbReference>
<evidence type="ECO:0000313" key="9">
    <source>
        <dbReference type="Proteomes" id="UP001497382"/>
    </source>
</evidence>
<comment type="similarity">
    <text evidence="1">Belongs to the peptidase C48 family.</text>
</comment>
<evidence type="ECO:0000313" key="8">
    <source>
        <dbReference type="EMBL" id="CAL1289248.1"/>
    </source>
</evidence>
<comment type="caution">
    <text evidence="8">The sequence shown here is derived from an EMBL/GenBank/DDBJ whole genome shotgun (WGS) entry which is preliminary data.</text>
</comment>
<evidence type="ECO:0000256" key="2">
    <source>
        <dbReference type="ARBA" id="ARBA00022553"/>
    </source>
</evidence>
<dbReference type="GO" id="GO:0070139">
    <property type="term" value="F:SUMO-specific endopeptidase activity"/>
    <property type="evidence" value="ECO:0007669"/>
    <property type="project" value="TreeGrafter"/>
</dbReference>
<evidence type="ECO:0000256" key="6">
    <source>
        <dbReference type="SAM" id="MobiDB-lite"/>
    </source>
</evidence>
<dbReference type="PANTHER" id="PTHR46896:SF3">
    <property type="entry name" value="FI06413P-RELATED"/>
    <property type="match status" value="1"/>
</dbReference>
<protein>
    <recommendedName>
        <fullName evidence="7">Ubiquitin-like protease family profile domain-containing protein</fullName>
    </recommendedName>
</protein>
<dbReference type="InterPro" id="IPR003653">
    <property type="entry name" value="Peptidase_C48_C"/>
</dbReference>
<feature type="compositionally biased region" description="Polar residues" evidence="6">
    <location>
        <begin position="165"/>
        <end position="197"/>
    </location>
</feature>
<evidence type="ECO:0000256" key="4">
    <source>
        <dbReference type="ARBA" id="ARBA00022786"/>
    </source>
</evidence>
<dbReference type="InterPro" id="IPR051947">
    <property type="entry name" value="Sentrin-specific_protease"/>
</dbReference>
<proteinExistence type="inferred from homology"/>
<feature type="compositionally biased region" description="Acidic residues" evidence="6">
    <location>
        <begin position="692"/>
        <end position="737"/>
    </location>
</feature>
<feature type="region of interest" description="Disordered" evidence="6">
    <location>
        <begin position="404"/>
        <end position="440"/>
    </location>
</feature>
<feature type="compositionally biased region" description="Polar residues" evidence="6">
    <location>
        <begin position="1110"/>
        <end position="1133"/>
    </location>
</feature>
<name>A0AAV2B234_9ARAC</name>
<feature type="region of interest" description="Disordered" evidence="6">
    <location>
        <begin position="80"/>
        <end position="102"/>
    </location>
</feature>
<feature type="compositionally biased region" description="Polar residues" evidence="6">
    <location>
        <begin position="141"/>
        <end position="152"/>
    </location>
</feature>
<feature type="region of interest" description="Disordered" evidence="6">
    <location>
        <begin position="266"/>
        <end position="292"/>
    </location>
</feature>
<dbReference type="SUPFAM" id="SSF54001">
    <property type="entry name" value="Cysteine proteinases"/>
    <property type="match status" value="1"/>
</dbReference>
<dbReference type="InterPro" id="IPR038765">
    <property type="entry name" value="Papain-like_cys_pep_sf"/>
</dbReference>
<organism evidence="8 9">
    <name type="scientific">Larinioides sclopetarius</name>
    <dbReference type="NCBI Taxonomy" id="280406"/>
    <lineage>
        <taxon>Eukaryota</taxon>
        <taxon>Metazoa</taxon>
        <taxon>Ecdysozoa</taxon>
        <taxon>Arthropoda</taxon>
        <taxon>Chelicerata</taxon>
        <taxon>Arachnida</taxon>
        <taxon>Araneae</taxon>
        <taxon>Araneomorphae</taxon>
        <taxon>Entelegynae</taxon>
        <taxon>Araneoidea</taxon>
        <taxon>Araneidae</taxon>
        <taxon>Larinioides</taxon>
    </lineage>
</organism>
<keyword evidence="2" id="KW-0597">Phosphoprotein</keyword>
<keyword evidence="9" id="KW-1185">Reference proteome</keyword>
<dbReference type="Proteomes" id="UP001497382">
    <property type="component" value="Unassembled WGS sequence"/>
</dbReference>
<feature type="region of interest" description="Disordered" evidence="6">
    <location>
        <begin position="650"/>
        <end position="746"/>
    </location>
</feature>
<sequence length="1304" mass="144688">MNQTSPNSNMPRSTVETLKQIQKQGLSISIVSPDSARSSFSLDTPVSKDTKPIVTIDKTPKLPTRSSVATESKATISQIKSVPNSSTDVRAAGGQSTSQPSFQDAKILGNITKSVNPSVTGSETRAFGSQSWSKSVLSVTTENKAQGTSNLVVQPENKTPVGVGRNSQNSPAFSENKVQNTRTVPNISQVTDNKSQSRISQIATLSESKNQGSQNRNQSQLTFEGKLQSGQGRVTISSPPLEVKTINSNQGRSSQNFSAVIHENKSTGGQRTTNSMLSNNQSKLNQNRSTEVKTPNPVRVTQVVKGTPVEKLRPNVNEQPSISSPISERSLNPFRVVSALGKKAPTSEEKSVVKLTRVSQNVSTVSENQSSAQSKISQNMSLHSESKAVSQVVKVSSVSSELSQKSSVSFDNTTNSPIINTMSTPRGAAKRPQAARVANSTPIAKKKCTKRASLGTEIGAKRLQNLDASFSAEDSSPKEKQFFNMKGLTPGLTITPVGSTAPGANPSTSGNTAKATVAGTTVSAVVPCPSCQQLSVNQNFCDNCHYKIPSTAQQLTLPRRGDAFVVTKNVTTSIQKQIFFQIQETNAGCLQFQQAVHGKVMVETNQVSPRTKGRPRARRKYVEPVCYTLSSDEEEPVQPSFHPVLEEAQPSQFFPGDSEGSKSEHSSTSEILQDENQELDDPQFPGVTDINEQVEIEEEPDEEEEEMEYDGMREEEELDESLEEEEEEEIPSEEPESDGIRGQKPTDYPLRCRSIRIGSYKIHPFNNLQYLPVNLSTEAISFRVPILYDSTGKVNVVLRSQDITRVLVHFGRCLPIMFVFTTPSFGENVRNLLRMNSVDECFFDPTSTNDKIQKITFLIDSMTDEQRNFIRHCFPGDKKVKEIDQKEANEILVRSTPNQSMFQNSSPLTKLQVAQEQPVQTQPAPSQISAQKIIPPQPPQPVIKLLTYPPPPQTGGIAITSEDLHCLNEGEFLNDAIIDFYLKYIFNEKLTPSQREKTHIFSSFFYPRLTHKPERPRPGEETLKNVQVRRHNQVKTWTRHVDIFSKDFIIIPVNQNVHWFLAIICYPGKVPEVPESTSRLEVKSNKSSDNVSSTVEQESSSGSKVIIRELSNNGEGDSLNQDENSTSSVNSTYLVEEPPDSDEPSPEAPDSTTHPDGKQRKEMPCICIFDSLSGPNRWRIPATLREYLEMEWKMKKGTKKVFDRNTMQGFVMKCPQQTNFSDCGTYLLQFVESFFENPIPYFGNPMPDLTNWFSELKISKKRQQLKDLILNIHRKQVEIANARRAKPPDGVQVTPVTVQQTDNR</sequence>
<evidence type="ECO:0000259" key="7">
    <source>
        <dbReference type="PROSITE" id="PS50600"/>
    </source>
</evidence>
<keyword evidence="5" id="KW-0378">Hydrolase</keyword>
<keyword evidence="4" id="KW-0833">Ubl conjugation pathway</keyword>
<dbReference type="GO" id="GO:0016926">
    <property type="term" value="P:protein desumoylation"/>
    <property type="evidence" value="ECO:0007669"/>
    <property type="project" value="TreeGrafter"/>
</dbReference>
<feature type="region of interest" description="Disordered" evidence="6">
    <location>
        <begin position="1"/>
        <end position="20"/>
    </location>
</feature>
<dbReference type="Pfam" id="PF02902">
    <property type="entry name" value="Peptidase_C48"/>
    <property type="match status" value="1"/>
</dbReference>
<feature type="compositionally biased region" description="Low complexity" evidence="6">
    <location>
        <begin position="1087"/>
        <end position="1103"/>
    </location>
</feature>
<dbReference type="Gene3D" id="3.40.395.10">
    <property type="entry name" value="Adenoviral Proteinase, Chain A"/>
    <property type="match status" value="1"/>
</dbReference>
<reference evidence="8 9" key="1">
    <citation type="submission" date="2024-04" db="EMBL/GenBank/DDBJ databases">
        <authorList>
            <person name="Rising A."/>
            <person name="Reimegard J."/>
            <person name="Sonavane S."/>
            <person name="Akerstrom W."/>
            <person name="Nylinder S."/>
            <person name="Hedman E."/>
            <person name="Kallberg Y."/>
        </authorList>
    </citation>
    <scope>NUCLEOTIDE SEQUENCE [LARGE SCALE GENOMIC DNA]</scope>
</reference>
<dbReference type="GO" id="GO:0005634">
    <property type="term" value="C:nucleus"/>
    <property type="evidence" value="ECO:0007669"/>
    <property type="project" value="TreeGrafter"/>
</dbReference>